<dbReference type="RefSeq" id="WP_037542904.1">
    <property type="nucleotide sequence ID" value="NZ_BAAFHW010000286.1"/>
</dbReference>
<accession>A0A317Z615</accession>
<evidence type="ECO:0008006" key="3">
    <source>
        <dbReference type="Google" id="ProtNLM"/>
    </source>
</evidence>
<organism evidence="1 2">
    <name type="scientific">Staphylococcus pseudintermedius</name>
    <dbReference type="NCBI Taxonomy" id="283734"/>
    <lineage>
        <taxon>Bacteria</taxon>
        <taxon>Bacillati</taxon>
        <taxon>Bacillota</taxon>
        <taxon>Bacilli</taxon>
        <taxon>Bacillales</taxon>
        <taxon>Staphylococcaceae</taxon>
        <taxon>Staphylococcus</taxon>
        <taxon>Staphylococcus intermedius group</taxon>
    </lineage>
</organism>
<gene>
    <name evidence="1" type="ORF">DD924_13350</name>
</gene>
<dbReference type="STRING" id="937773.SPSINT_1266"/>
<dbReference type="Proteomes" id="UP000246351">
    <property type="component" value="Unassembled WGS sequence"/>
</dbReference>
<dbReference type="AlphaFoldDB" id="A0A317Z615"/>
<protein>
    <recommendedName>
        <fullName evidence="3">Phage gp6-like head-tail connector protein</fullName>
    </recommendedName>
</protein>
<reference evidence="1 2" key="1">
    <citation type="journal article" date="2018" name="Vet. Microbiol.">
        <title>Clonal diversity and geographic distribution of methicillin-resistant Staphylococcus pseudintermedius from Australian animals: Discovery of novel sequence types.</title>
        <authorList>
            <person name="Worthing K.A."/>
            <person name="Abraham S."/>
            <person name="Coombs G.W."/>
            <person name="Pang S."/>
            <person name="Saputra S."/>
            <person name="Jordan D."/>
            <person name="Trott D.J."/>
            <person name="Norris J.M."/>
        </authorList>
    </citation>
    <scope>NUCLEOTIDE SEQUENCE [LARGE SCALE GENOMIC DNA]</scope>
    <source>
        <strain evidence="1 2">ST71 3</strain>
    </source>
</reference>
<dbReference type="EMBL" id="QEIV01001351">
    <property type="protein sequence ID" value="PWZ96836.1"/>
    <property type="molecule type" value="Genomic_DNA"/>
</dbReference>
<sequence length="98" mass="11858">MISDEILKQFKSRMHIFHSAEDERLRNDLQISYEILQRDYGEFDIFTNIMGKELVFERTRYVYNEQLQYFLKNFSTELVNFGLENVVMKEDFDGADKL</sequence>
<evidence type="ECO:0000313" key="2">
    <source>
        <dbReference type="Proteomes" id="UP000246351"/>
    </source>
</evidence>
<proteinExistence type="predicted"/>
<comment type="caution">
    <text evidence="1">The sequence shown here is derived from an EMBL/GenBank/DDBJ whole genome shotgun (WGS) entry which is preliminary data.</text>
</comment>
<evidence type="ECO:0000313" key="1">
    <source>
        <dbReference type="EMBL" id="PWZ96836.1"/>
    </source>
</evidence>
<name>A0A317Z615_STAPS</name>